<comment type="caution">
    <text evidence="3">The sequence shown here is derived from an EMBL/GenBank/DDBJ whole genome shotgun (WGS) entry which is preliminary data.</text>
</comment>
<evidence type="ECO:0000259" key="2">
    <source>
        <dbReference type="Pfam" id="PF26616"/>
    </source>
</evidence>
<dbReference type="Pfam" id="PF26616">
    <property type="entry name" value="CorA-like"/>
    <property type="match status" value="1"/>
</dbReference>
<evidence type="ECO:0000313" key="3">
    <source>
        <dbReference type="EMBL" id="KAF9876365.1"/>
    </source>
</evidence>
<evidence type="ECO:0000256" key="1">
    <source>
        <dbReference type="SAM" id="Phobius"/>
    </source>
</evidence>
<reference evidence="3" key="1">
    <citation type="submission" date="2020-03" db="EMBL/GenBank/DDBJ databases">
        <authorList>
            <person name="He L."/>
        </authorList>
    </citation>
    <scope>NUCLEOTIDE SEQUENCE</scope>
    <source>
        <strain evidence="3">CkLH20</strain>
    </source>
</reference>
<dbReference type="EMBL" id="JAATWM020000018">
    <property type="protein sequence ID" value="KAF9876365.1"/>
    <property type="molecule type" value="Genomic_DNA"/>
</dbReference>
<evidence type="ECO:0000313" key="4">
    <source>
        <dbReference type="Proteomes" id="UP000781932"/>
    </source>
</evidence>
<keyword evidence="1" id="KW-1133">Transmembrane helix</keyword>
<accession>A0A9P6I5T2</accession>
<keyword evidence="4" id="KW-1185">Reference proteome</keyword>
<feature type="domain" description="CorA-like transporter" evidence="2">
    <location>
        <begin position="4"/>
        <end position="97"/>
    </location>
</feature>
<dbReference type="OrthoDB" id="5396681at2759"/>
<proteinExistence type="predicted"/>
<gene>
    <name evidence="3" type="ORF">CkaCkLH20_06308</name>
</gene>
<sequence length="311" mass="35297">METKSPELDLWRIGQATIHHQFDLGTGTQLWLFGDASARTKARVNEVYPASKNHAANFSTTAQCFASSLQLHHHFASWASSEWRWFIQWLELVADELTLGPSRLTENRQTNSTKLGSLQNLARWQEKMNDVILSMMSNINIIGELEKFYRELVKDDAFPDQDRQACLKAVQAFGIQIGDLLGDLRIQTASAEALVKTVAERRAMITQQLQMDAQQLQVETQQLQMRAAVEASEQANRSAQEAVAMRVVTITFFSTDIIKFENGETFSLMALTRFLQVTLPLMALTFASAGAWLWFERRNWRRTPAAQSLNP</sequence>
<dbReference type="InterPro" id="IPR058257">
    <property type="entry name" value="CorA-like_dom"/>
</dbReference>
<reference evidence="3" key="2">
    <citation type="submission" date="2020-11" db="EMBL/GenBank/DDBJ databases">
        <title>Whole genome sequencing of Colletotrichum sp.</title>
        <authorList>
            <person name="Li H."/>
        </authorList>
    </citation>
    <scope>NUCLEOTIDE SEQUENCE</scope>
    <source>
        <strain evidence="3">CkLH20</strain>
    </source>
</reference>
<dbReference type="GeneID" id="62162099"/>
<feature type="transmembrane region" description="Helical" evidence="1">
    <location>
        <begin position="274"/>
        <end position="295"/>
    </location>
</feature>
<protein>
    <recommendedName>
        <fullName evidence="2">CorA-like transporter domain-containing protein</fullName>
    </recommendedName>
</protein>
<name>A0A9P6I5T2_9PEZI</name>
<organism evidence="3 4">
    <name type="scientific">Colletotrichum karsti</name>
    <dbReference type="NCBI Taxonomy" id="1095194"/>
    <lineage>
        <taxon>Eukaryota</taxon>
        <taxon>Fungi</taxon>
        <taxon>Dikarya</taxon>
        <taxon>Ascomycota</taxon>
        <taxon>Pezizomycotina</taxon>
        <taxon>Sordariomycetes</taxon>
        <taxon>Hypocreomycetidae</taxon>
        <taxon>Glomerellales</taxon>
        <taxon>Glomerellaceae</taxon>
        <taxon>Colletotrichum</taxon>
        <taxon>Colletotrichum boninense species complex</taxon>
    </lineage>
</organism>
<keyword evidence="1" id="KW-0812">Transmembrane</keyword>
<dbReference type="AlphaFoldDB" id="A0A9P6I5T2"/>
<dbReference type="RefSeq" id="XP_038745826.1">
    <property type="nucleotide sequence ID" value="XM_038889025.1"/>
</dbReference>
<dbReference type="Proteomes" id="UP000781932">
    <property type="component" value="Unassembled WGS sequence"/>
</dbReference>
<keyword evidence="1" id="KW-0472">Membrane</keyword>